<dbReference type="InterPro" id="IPR010045">
    <property type="entry name" value="DeoB"/>
</dbReference>
<sequence>MNKKFIVLILDGFGVGYMEDCKEVRPNDVGSNTFLHILENKKELKLQNLEKLGLMNIINKDSLKMKRNSEANYGTSNLTHFGADTFWGHQEIMGSKPVKPKMEPICEKIDEIKRTLLENMYKVEDIVIEGRKLLLVNGAVTIADNIETDLGQAYNVTSALDLITFEEVVEIGKIVRSLVDVSRVIVFGGHNVSRQDLIDAIEIKGDKYIGVNAPKSGVYKKEYSCVHLGYKVNYEEQIPYILGKNNIEVCLIGKVADIVMNPLGKSIPIVDTKEAMEITLNRVKQQSGGFICTNIQETDLSGHEENVEKYASKLEIVDSYLEKIIEELKEEEILLVMADHGNDPTIGHSKHTRERVPLLIYSKGVEGCNVGTRETLSDVSQTIAEYFNVDKPQNGASFLGELKRVGLNN</sequence>
<dbReference type="GO" id="GO:0005829">
    <property type="term" value="C:cytosol"/>
    <property type="evidence" value="ECO:0007669"/>
    <property type="project" value="TreeGrafter"/>
</dbReference>
<evidence type="ECO:0000256" key="4">
    <source>
        <dbReference type="ARBA" id="ARBA00023235"/>
    </source>
</evidence>
<feature type="domain" description="Metalloenzyme" evidence="5">
    <location>
        <begin position="3"/>
        <end position="391"/>
    </location>
</feature>
<evidence type="ECO:0000313" key="7">
    <source>
        <dbReference type="Proteomes" id="UP000184310"/>
    </source>
</evidence>
<evidence type="ECO:0000259" key="5">
    <source>
        <dbReference type="Pfam" id="PF01676"/>
    </source>
</evidence>
<dbReference type="AlphaFoldDB" id="A0A1M6GS13"/>
<dbReference type="GO" id="GO:0009117">
    <property type="term" value="P:nucleotide metabolic process"/>
    <property type="evidence" value="ECO:0007669"/>
    <property type="project" value="InterPro"/>
</dbReference>
<keyword evidence="2" id="KW-0479">Metal-binding</keyword>
<dbReference type="InterPro" id="IPR006124">
    <property type="entry name" value="Metalloenzyme"/>
</dbReference>
<gene>
    <name evidence="6" type="ORF">SAMN02745163_01368</name>
</gene>
<dbReference type="PANTHER" id="PTHR21110">
    <property type="entry name" value="PHOSPHOPENTOMUTASE"/>
    <property type="match status" value="1"/>
</dbReference>
<comment type="similarity">
    <text evidence="1">Belongs to the phosphopentomutase family.</text>
</comment>
<dbReference type="PANTHER" id="PTHR21110:SF0">
    <property type="entry name" value="PHOSPHOPENTOMUTASE"/>
    <property type="match status" value="1"/>
</dbReference>
<keyword evidence="4" id="KW-0413">Isomerase</keyword>
<dbReference type="SUPFAM" id="SSF53649">
    <property type="entry name" value="Alkaline phosphatase-like"/>
    <property type="match status" value="1"/>
</dbReference>
<accession>A0A1M6GS13</accession>
<dbReference type="NCBIfam" id="NF009049">
    <property type="entry name" value="PRK12383.1"/>
    <property type="match status" value="1"/>
</dbReference>
<evidence type="ECO:0000256" key="1">
    <source>
        <dbReference type="ARBA" id="ARBA00010373"/>
    </source>
</evidence>
<dbReference type="STRING" id="1121302.SAMN02745163_01368"/>
<dbReference type="Gene3D" id="3.30.70.1250">
    <property type="entry name" value="Phosphopentomutase"/>
    <property type="match status" value="1"/>
</dbReference>
<dbReference type="InterPro" id="IPR024052">
    <property type="entry name" value="Phosphopentomutase_DeoB_cap_sf"/>
</dbReference>
<dbReference type="Proteomes" id="UP000184310">
    <property type="component" value="Unassembled WGS sequence"/>
</dbReference>
<protein>
    <submittedName>
        <fullName evidence="6">Phosphopentomutase</fullName>
    </submittedName>
</protein>
<dbReference type="Pfam" id="PF01676">
    <property type="entry name" value="Metalloenzyme"/>
    <property type="match status" value="1"/>
</dbReference>
<dbReference type="RefSeq" id="WP_072985936.1">
    <property type="nucleotide sequence ID" value="NZ_FQZB01000006.1"/>
</dbReference>
<dbReference type="CDD" id="cd16009">
    <property type="entry name" value="PPM"/>
    <property type="match status" value="1"/>
</dbReference>
<evidence type="ECO:0000256" key="2">
    <source>
        <dbReference type="ARBA" id="ARBA00022723"/>
    </source>
</evidence>
<dbReference type="EMBL" id="FQZB01000006">
    <property type="protein sequence ID" value="SHJ12712.1"/>
    <property type="molecule type" value="Genomic_DNA"/>
</dbReference>
<evidence type="ECO:0000256" key="3">
    <source>
        <dbReference type="ARBA" id="ARBA00023211"/>
    </source>
</evidence>
<proteinExistence type="inferred from homology"/>
<dbReference type="Gene3D" id="3.40.720.10">
    <property type="entry name" value="Alkaline Phosphatase, subunit A"/>
    <property type="match status" value="1"/>
</dbReference>
<name>A0A1M6GS13_9CLOT</name>
<dbReference type="GO" id="GO:0008973">
    <property type="term" value="F:phosphopentomutase activity"/>
    <property type="evidence" value="ECO:0007669"/>
    <property type="project" value="InterPro"/>
</dbReference>
<dbReference type="InterPro" id="IPR017850">
    <property type="entry name" value="Alkaline_phosphatase_core_sf"/>
</dbReference>
<dbReference type="GO" id="GO:0000287">
    <property type="term" value="F:magnesium ion binding"/>
    <property type="evidence" value="ECO:0007669"/>
    <property type="project" value="InterPro"/>
</dbReference>
<organism evidence="6 7">
    <name type="scientific">Clostridium cavendishii DSM 21758</name>
    <dbReference type="NCBI Taxonomy" id="1121302"/>
    <lineage>
        <taxon>Bacteria</taxon>
        <taxon>Bacillati</taxon>
        <taxon>Bacillota</taxon>
        <taxon>Clostridia</taxon>
        <taxon>Eubacteriales</taxon>
        <taxon>Clostridiaceae</taxon>
        <taxon>Clostridium</taxon>
    </lineage>
</organism>
<evidence type="ECO:0000313" key="6">
    <source>
        <dbReference type="EMBL" id="SHJ12712.1"/>
    </source>
</evidence>
<dbReference type="PIRSF" id="PIRSF001491">
    <property type="entry name" value="Ppentomutase"/>
    <property type="match status" value="1"/>
</dbReference>
<keyword evidence="7" id="KW-1185">Reference proteome</keyword>
<dbReference type="GO" id="GO:0043094">
    <property type="term" value="P:metabolic compound salvage"/>
    <property type="evidence" value="ECO:0007669"/>
    <property type="project" value="InterPro"/>
</dbReference>
<keyword evidence="3" id="KW-0464">Manganese</keyword>
<reference evidence="6 7" key="1">
    <citation type="submission" date="2016-11" db="EMBL/GenBank/DDBJ databases">
        <authorList>
            <person name="Jaros S."/>
            <person name="Januszkiewicz K."/>
            <person name="Wedrychowicz H."/>
        </authorList>
    </citation>
    <scope>NUCLEOTIDE SEQUENCE [LARGE SCALE GENOMIC DNA]</scope>
    <source>
        <strain evidence="6 7">DSM 21758</strain>
    </source>
</reference>
<dbReference type="OrthoDB" id="9769930at2"/>